<sequence>MLNHLLTLNLRAELDEVFYEPVKTTKPPPQVKWVIPVTFTVGPLLEEEETKIVRNSSENLQNGTWLVLSPESAASRAALLYESGSPSERALLLDDAFVLSRARRLPASRAVAAAEHHWAVWRVAISHLSWWRQLLRLAASAPDFTEMLSTLTSAFTVYSKEEIDEGNLNEDQLWLSGALLTASVEWGNFKEMFGTESGASIALDTIALNSAWISRADADLLRYFQAVRKH</sequence>
<gene>
    <name evidence="1" type="ORF">LSINAPIS_LOCUS3600</name>
</gene>
<dbReference type="Gene3D" id="1.25.50.20">
    <property type="match status" value="1"/>
</dbReference>
<protein>
    <submittedName>
        <fullName evidence="1">Uncharacterized protein</fullName>
    </submittedName>
</protein>
<dbReference type="EMBL" id="FZQP02000870">
    <property type="protein sequence ID" value="VVC90753.1"/>
    <property type="molecule type" value="Genomic_DNA"/>
</dbReference>
<evidence type="ECO:0000313" key="2">
    <source>
        <dbReference type="Proteomes" id="UP000324832"/>
    </source>
</evidence>
<accession>A0A5E4Q119</accession>
<keyword evidence="2" id="KW-1185">Reference proteome</keyword>
<name>A0A5E4Q119_9NEOP</name>
<proteinExistence type="predicted"/>
<dbReference type="AlphaFoldDB" id="A0A5E4Q119"/>
<evidence type="ECO:0000313" key="1">
    <source>
        <dbReference type="EMBL" id="VVC90753.1"/>
    </source>
</evidence>
<dbReference type="Proteomes" id="UP000324832">
    <property type="component" value="Unassembled WGS sequence"/>
</dbReference>
<reference evidence="1 2" key="1">
    <citation type="submission" date="2017-07" db="EMBL/GenBank/DDBJ databases">
        <authorList>
            <person name="Talla V."/>
            <person name="Backstrom N."/>
        </authorList>
    </citation>
    <scope>NUCLEOTIDE SEQUENCE [LARGE SCALE GENOMIC DNA]</scope>
</reference>
<organism evidence="1 2">
    <name type="scientific">Leptidea sinapis</name>
    <dbReference type="NCBI Taxonomy" id="189913"/>
    <lineage>
        <taxon>Eukaryota</taxon>
        <taxon>Metazoa</taxon>
        <taxon>Ecdysozoa</taxon>
        <taxon>Arthropoda</taxon>
        <taxon>Hexapoda</taxon>
        <taxon>Insecta</taxon>
        <taxon>Pterygota</taxon>
        <taxon>Neoptera</taxon>
        <taxon>Endopterygota</taxon>
        <taxon>Lepidoptera</taxon>
        <taxon>Glossata</taxon>
        <taxon>Ditrysia</taxon>
        <taxon>Papilionoidea</taxon>
        <taxon>Pieridae</taxon>
        <taxon>Dismorphiinae</taxon>
        <taxon>Leptidea</taxon>
    </lineage>
</organism>